<keyword evidence="1" id="KW-0472">Membrane</keyword>
<proteinExistence type="predicted"/>
<dbReference type="EMBL" id="DRTD01000140">
    <property type="protein sequence ID" value="HHE54509.1"/>
    <property type="molecule type" value="Genomic_DNA"/>
</dbReference>
<reference evidence="2" key="1">
    <citation type="journal article" date="2020" name="mSystems">
        <title>Genome- and Community-Level Interaction Insights into Carbon Utilization and Element Cycling Functions of Hydrothermarchaeota in Hydrothermal Sediment.</title>
        <authorList>
            <person name="Zhou Z."/>
            <person name="Liu Y."/>
            <person name="Xu W."/>
            <person name="Pan J."/>
            <person name="Luo Z.H."/>
            <person name="Li M."/>
        </authorList>
    </citation>
    <scope>NUCLEOTIDE SEQUENCE [LARGE SCALE GENOMIC DNA]</scope>
    <source>
        <strain evidence="2">HyVt-76</strain>
    </source>
</reference>
<feature type="transmembrane region" description="Helical" evidence="1">
    <location>
        <begin position="73"/>
        <end position="91"/>
    </location>
</feature>
<feature type="transmembrane region" description="Helical" evidence="1">
    <location>
        <begin position="12"/>
        <end position="36"/>
    </location>
</feature>
<dbReference type="Proteomes" id="UP000886111">
    <property type="component" value="Unassembled WGS sequence"/>
</dbReference>
<keyword evidence="1" id="KW-1133">Transmembrane helix</keyword>
<evidence type="ECO:0000313" key="2">
    <source>
        <dbReference type="EMBL" id="HHE54509.1"/>
    </source>
</evidence>
<dbReference type="AlphaFoldDB" id="A0A7V5H2A1"/>
<feature type="transmembrane region" description="Helical" evidence="1">
    <location>
        <begin position="42"/>
        <end position="66"/>
    </location>
</feature>
<feature type="non-terminal residue" evidence="2">
    <location>
        <position position="130"/>
    </location>
</feature>
<comment type="caution">
    <text evidence="2">The sequence shown here is derived from an EMBL/GenBank/DDBJ whole genome shotgun (WGS) entry which is preliminary data.</text>
</comment>
<protein>
    <submittedName>
        <fullName evidence="2">Uncharacterized protein</fullName>
    </submittedName>
</protein>
<accession>A0A7V5H2A1</accession>
<feature type="transmembrane region" description="Helical" evidence="1">
    <location>
        <begin position="97"/>
        <end position="115"/>
    </location>
</feature>
<organism evidence="2">
    <name type="scientific">Caldithrix abyssi</name>
    <dbReference type="NCBI Taxonomy" id="187145"/>
    <lineage>
        <taxon>Bacteria</taxon>
        <taxon>Pseudomonadati</taxon>
        <taxon>Calditrichota</taxon>
        <taxon>Calditrichia</taxon>
        <taxon>Calditrichales</taxon>
        <taxon>Calditrichaceae</taxon>
        <taxon>Caldithrix</taxon>
    </lineage>
</organism>
<name>A0A7V5H2A1_CALAY</name>
<evidence type="ECO:0000256" key="1">
    <source>
        <dbReference type="SAM" id="Phobius"/>
    </source>
</evidence>
<sequence>MMITILNKLNRNAAGILAGVHGAVLVISILIFSFPQAKVHSAIYYLALAGLVIQSLTLVAWVIFFYQKEFLQSLAAAILGGDFLILFSGFYPLSAGTMLFIAAPALCLVGSSLLLNKKSFIKLNYLTGLL</sequence>
<gene>
    <name evidence="2" type="ORF">ENL21_01915</name>
</gene>
<keyword evidence="1" id="KW-0812">Transmembrane</keyword>